<name>A0AAW1ZD32_CULAL</name>
<dbReference type="PROSITE" id="PS50835">
    <property type="entry name" value="IG_LIKE"/>
    <property type="match status" value="1"/>
</dbReference>
<comment type="similarity">
    <text evidence="2">Belongs to the MHC class II family.</text>
</comment>
<evidence type="ECO:0000256" key="13">
    <source>
        <dbReference type="SAM" id="Phobius"/>
    </source>
</evidence>
<dbReference type="Gene3D" id="2.60.40.10">
    <property type="entry name" value="Immunoglobulins"/>
    <property type="match status" value="1"/>
</dbReference>
<keyword evidence="5" id="KW-0391">Immunity</keyword>
<accession>A0AAW1ZD32</accession>
<evidence type="ECO:0000256" key="5">
    <source>
        <dbReference type="ARBA" id="ARBA00022859"/>
    </source>
</evidence>
<feature type="domain" description="Ig-like" evidence="14">
    <location>
        <begin position="102"/>
        <end position="182"/>
    </location>
</feature>
<keyword evidence="12" id="KW-0393">Immunoglobulin domain</keyword>
<keyword evidence="6 13" id="KW-1133">Transmembrane helix</keyword>
<organism evidence="15 16">
    <name type="scientific">Culter alburnus</name>
    <name type="common">Topmouth culter</name>
    <dbReference type="NCBI Taxonomy" id="194366"/>
    <lineage>
        <taxon>Eukaryota</taxon>
        <taxon>Metazoa</taxon>
        <taxon>Chordata</taxon>
        <taxon>Craniata</taxon>
        <taxon>Vertebrata</taxon>
        <taxon>Euteleostomi</taxon>
        <taxon>Actinopterygii</taxon>
        <taxon>Neopterygii</taxon>
        <taxon>Teleostei</taxon>
        <taxon>Ostariophysi</taxon>
        <taxon>Cypriniformes</taxon>
        <taxon>Xenocyprididae</taxon>
        <taxon>Xenocypridinae</taxon>
        <taxon>Culter</taxon>
    </lineage>
</organism>
<evidence type="ECO:0000313" key="16">
    <source>
        <dbReference type="Proteomes" id="UP001479290"/>
    </source>
</evidence>
<dbReference type="GO" id="GO:0002504">
    <property type="term" value="P:antigen processing and presentation of peptide or polysaccharide antigen via MHC class II"/>
    <property type="evidence" value="ECO:0007669"/>
    <property type="project" value="UniProtKB-KW"/>
</dbReference>
<feature type="transmembrane region" description="Helical" evidence="13">
    <location>
        <begin position="199"/>
        <end position="228"/>
    </location>
</feature>
<sequence>MFLLIIDDNGALLWSRLPEHEGSQFTLCSDTGRGFYIGYDGEEVWHADFNEKTGVLTLPGFTGTMTFDGFYERGLGRLAQCQSNLLSFIKGFKSPPPEMDAPHTSIYPKDDVQLGVQNTLICHVSDFYPPSVNISWTKNNVNVTESASLSQYHPKTDGTFNIFSTMKFTPGEGDIYSCTVNHIALQGEPQTKIWDVESALLSVGPAVLCGVGLTLGVMGIAAGTFFFIKGNIF</sequence>
<evidence type="ECO:0000313" key="15">
    <source>
        <dbReference type="EMBL" id="KAK9959265.1"/>
    </source>
</evidence>
<gene>
    <name evidence="15" type="ORF">ABG768_009399</name>
</gene>
<dbReference type="Pfam" id="PF07654">
    <property type="entry name" value="C1-set"/>
    <property type="match status" value="1"/>
</dbReference>
<evidence type="ECO:0000259" key="14">
    <source>
        <dbReference type="PROSITE" id="PS50835"/>
    </source>
</evidence>
<evidence type="ECO:0000256" key="1">
    <source>
        <dbReference type="ARBA" id="ARBA00004479"/>
    </source>
</evidence>
<evidence type="ECO:0000256" key="8">
    <source>
        <dbReference type="ARBA" id="ARBA00023136"/>
    </source>
</evidence>
<evidence type="ECO:0000256" key="3">
    <source>
        <dbReference type="ARBA" id="ARBA00022692"/>
    </source>
</evidence>
<evidence type="ECO:0000256" key="9">
    <source>
        <dbReference type="ARBA" id="ARBA00023157"/>
    </source>
</evidence>
<dbReference type="SMART" id="SM00407">
    <property type="entry name" value="IGc1"/>
    <property type="match status" value="1"/>
</dbReference>
<evidence type="ECO:0000256" key="4">
    <source>
        <dbReference type="ARBA" id="ARBA00022729"/>
    </source>
</evidence>
<evidence type="ECO:0000256" key="6">
    <source>
        <dbReference type="ARBA" id="ARBA00022989"/>
    </source>
</evidence>
<keyword evidence="7" id="KW-1064">Adaptive immunity</keyword>
<keyword evidence="8 13" id="KW-0472">Membrane</keyword>
<dbReference type="PROSITE" id="PS00290">
    <property type="entry name" value="IG_MHC"/>
    <property type="match status" value="1"/>
</dbReference>
<dbReference type="AlphaFoldDB" id="A0AAW1ZD32"/>
<dbReference type="SMART" id="SM00920">
    <property type="entry name" value="MHC_II_alpha"/>
    <property type="match status" value="1"/>
</dbReference>
<comment type="caution">
    <text evidence="15">The sequence shown here is derived from an EMBL/GenBank/DDBJ whole genome shotgun (WGS) entry which is preliminary data.</text>
</comment>
<keyword evidence="9" id="KW-1015">Disulfide bond</keyword>
<reference evidence="15 16" key="1">
    <citation type="submission" date="2024-05" db="EMBL/GenBank/DDBJ databases">
        <title>A high-quality chromosomal-level genome assembly of Topmouth culter (Culter alburnus).</title>
        <authorList>
            <person name="Zhao H."/>
        </authorList>
    </citation>
    <scope>NUCLEOTIDE SEQUENCE [LARGE SCALE GENOMIC DNA]</scope>
    <source>
        <strain evidence="15">CATC2023</strain>
        <tissue evidence="15">Muscle</tissue>
    </source>
</reference>
<dbReference type="Pfam" id="PF00993">
    <property type="entry name" value="MHC_II_alpha"/>
    <property type="match status" value="1"/>
</dbReference>
<dbReference type="InterPro" id="IPR013783">
    <property type="entry name" value="Ig-like_fold"/>
</dbReference>
<dbReference type="InterPro" id="IPR007110">
    <property type="entry name" value="Ig-like_dom"/>
</dbReference>
<dbReference type="InterPro" id="IPR003597">
    <property type="entry name" value="Ig_C1-set"/>
</dbReference>
<proteinExistence type="inferred from homology"/>
<dbReference type="InterPro" id="IPR011162">
    <property type="entry name" value="MHC_I/II-like_Ag-recog"/>
</dbReference>
<dbReference type="Proteomes" id="UP001479290">
    <property type="component" value="Unassembled WGS sequence"/>
</dbReference>
<dbReference type="InterPro" id="IPR003006">
    <property type="entry name" value="Ig/MHC_CS"/>
</dbReference>
<dbReference type="InterPro" id="IPR036179">
    <property type="entry name" value="Ig-like_dom_sf"/>
</dbReference>
<keyword evidence="11" id="KW-0491">MHC II</keyword>
<dbReference type="SUPFAM" id="SSF48726">
    <property type="entry name" value="Immunoglobulin"/>
    <property type="match status" value="1"/>
</dbReference>
<evidence type="ECO:0000256" key="7">
    <source>
        <dbReference type="ARBA" id="ARBA00023130"/>
    </source>
</evidence>
<evidence type="ECO:0000256" key="11">
    <source>
        <dbReference type="ARBA" id="ARBA00023182"/>
    </source>
</evidence>
<keyword evidence="3 13" id="KW-0812">Transmembrane</keyword>
<dbReference type="PANTHER" id="PTHR19944">
    <property type="entry name" value="MHC CLASS II-RELATED"/>
    <property type="match status" value="1"/>
</dbReference>
<evidence type="ECO:0000256" key="12">
    <source>
        <dbReference type="ARBA" id="ARBA00023319"/>
    </source>
</evidence>
<keyword evidence="4" id="KW-0732">Signal</keyword>
<dbReference type="GO" id="GO:0002250">
    <property type="term" value="P:adaptive immune response"/>
    <property type="evidence" value="ECO:0007669"/>
    <property type="project" value="UniProtKB-KW"/>
</dbReference>
<dbReference type="InterPro" id="IPR014745">
    <property type="entry name" value="MHC_II_a/b_N"/>
</dbReference>
<comment type="subcellular location">
    <subcellularLocation>
        <location evidence="1">Membrane</location>
        <topology evidence="1">Single-pass type I membrane protein</topology>
    </subcellularLocation>
</comment>
<dbReference type="InterPro" id="IPR001003">
    <property type="entry name" value="MHC_II_a_N"/>
</dbReference>
<dbReference type="GO" id="GO:0042613">
    <property type="term" value="C:MHC class II protein complex"/>
    <property type="evidence" value="ECO:0007669"/>
    <property type="project" value="UniProtKB-KW"/>
</dbReference>
<keyword evidence="10" id="KW-0325">Glycoprotein</keyword>
<dbReference type="Gene3D" id="3.10.320.10">
    <property type="entry name" value="Class II Histocompatibility Antigen, M Beta Chain, Chain B, domain 1"/>
    <property type="match status" value="1"/>
</dbReference>
<dbReference type="PANTHER" id="PTHR19944:SF86">
    <property type="entry name" value="HLA CLASS II HISTOCOMPATIBILITY ANTIGEN, DR ALPHA CHAIN"/>
    <property type="match status" value="1"/>
</dbReference>
<evidence type="ECO:0000256" key="10">
    <source>
        <dbReference type="ARBA" id="ARBA00023180"/>
    </source>
</evidence>
<keyword evidence="16" id="KW-1185">Reference proteome</keyword>
<dbReference type="EMBL" id="JAWDJR010000017">
    <property type="protein sequence ID" value="KAK9959265.1"/>
    <property type="molecule type" value="Genomic_DNA"/>
</dbReference>
<dbReference type="SUPFAM" id="SSF54452">
    <property type="entry name" value="MHC antigen-recognition domain"/>
    <property type="match status" value="1"/>
</dbReference>
<dbReference type="InterPro" id="IPR050160">
    <property type="entry name" value="MHC/Immunoglobulin"/>
</dbReference>
<evidence type="ECO:0000256" key="2">
    <source>
        <dbReference type="ARBA" id="ARBA00007394"/>
    </source>
</evidence>
<protein>
    <recommendedName>
        <fullName evidence="14">Ig-like domain-containing protein</fullName>
    </recommendedName>
</protein>